<keyword evidence="2" id="KW-0472">Membrane</keyword>
<dbReference type="EMBL" id="KI669496">
    <property type="protein sequence ID" value="OCF36210.1"/>
    <property type="molecule type" value="Genomic_DNA"/>
</dbReference>
<dbReference type="Pfam" id="PF11735">
    <property type="entry name" value="CAP59_mtransfer"/>
    <property type="match status" value="1"/>
</dbReference>
<organism evidence="3 4">
    <name type="scientific">Kwoniella heveanensis BCC8398</name>
    <dbReference type="NCBI Taxonomy" id="1296120"/>
    <lineage>
        <taxon>Eukaryota</taxon>
        <taxon>Fungi</taxon>
        <taxon>Dikarya</taxon>
        <taxon>Basidiomycota</taxon>
        <taxon>Agaricomycotina</taxon>
        <taxon>Tremellomycetes</taxon>
        <taxon>Tremellales</taxon>
        <taxon>Cryptococcaceae</taxon>
        <taxon>Kwoniella</taxon>
    </lineage>
</organism>
<reference evidence="4" key="2">
    <citation type="submission" date="2013-12" db="EMBL/GenBank/DDBJ databases">
        <title>Evolution of pathogenesis and genome organization in the Tremellales.</title>
        <authorList>
            <person name="Cuomo C."/>
            <person name="Litvintseva A."/>
            <person name="Heitman J."/>
            <person name="Chen Y."/>
            <person name="Sun S."/>
            <person name="Springer D."/>
            <person name="Dromer F."/>
            <person name="Young S."/>
            <person name="Zeng Q."/>
            <person name="Chapman S."/>
            <person name="Gujja S."/>
            <person name="Saif S."/>
            <person name="Birren B."/>
        </authorList>
    </citation>
    <scope>NUCLEOTIDE SEQUENCE [LARGE SCALE GENOMIC DNA]</scope>
    <source>
        <strain evidence="4">BCC8398</strain>
    </source>
</reference>
<dbReference type="PANTHER" id="PTHR34144:SF7">
    <property type="entry name" value="EXPORT PROTEIN (CAP59), PUTATIVE (AFU_ORTHOLOGUE AFUA_7G05020)-RELATED"/>
    <property type="match status" value="1"/>
</dbReference>
<dbReference type="AlphaFoldDB" id="A0A1B9GYV4"/>
<feature type="compositionally biased region" description="Acidic residues" evidence="1">
    <location>
        <begin position="7"/>
        <end position="28"/>
    </location>
</feature>
<evidence type="ECO:0000313" key="4">
    <source>
        <dbReference type="Proteomes" id="UP000092666"/>
    </source>
</evidence>
<keyword evidence="2" id="KW-1133">Transmembrane helix</keyword>
<dbReference type="Proteomes" id="UP000092666">
    <property type="component" value="Unassembled WGS sequence"/>
</dbReference>
<keyword evidence="2" id="KW-0812">Transmembrane</keyword>
<protein>
    <recommendedName>
        <fullName evidence="5">Capsular associated protein</fullName>
    </recommendedName>
</protein>
<dbReference type="InterPro" id="IPR021047">
    <property type="entry name" value="Mannosyltransferase_CMT1"/>
</dbReference>
<evidence type="ECO:0008006" key="5">
    <source>
        <dbReference type="Google" id="ProtNLM"/>
    </source>
</evidence>
<keyword evidence="4" id="KW-1185">Reference proteome</keyword>
<reference evidence="3 4" key="1">
    <citation type="submission" date="2013-07" db="EMBL/GenBank/DDBJ databases">
        <title>The Genome Sequence of Cryptococcus heveanensis BCC8398.</title>
        <authorList>
            <consortium name="The Broad Institute Genome Sequencing Platform"/>
            <person name="Cuomo C."/>
            <person name="Litvintseva A."/>
            <person name="Chen Y."/>
            <person name="Heitman J."/>
            <person name="Sun S."/>
            <person name="Springer D."/>
            <person name="Dromer F."/>
            <person name="Young S.K."/>
            <person name="Zeng Q."/>
            <person name="Gargeya S."/>
            <person name="Fitzgerald M."/>
            <person name="Abouelleil A."/>
            <person name="Alvarado L."/>
            <person name="Berlin A.M."/>
            <person name="Chapman S.B."/>
            <person name="Dewar J."/>
            <person name="Goldberg J."/>
            <person name="Griggs A."/>
            <person name="Gujja S."/>
            <person name="Hansen M."/>
            <person name="Howarth C."/>
            <person name="Imamovic A."/>
            <person name="Larimer J."/>
            <person name="McCowan C."/>
            <person name="Murphy C."/>
            <person name="Pearson M."/>
            <person name="Priest M."/>
            <person name="Roberts A."/>
            <person name="Saif S."/>
            <person name="Shea T."/>
            <person name="Sykes S."/>
            <person name="Wortman J."/>
            <person name="Nusbaum C."/>
            <person name="Birren B."/>
        </authorList>
    </citation>
    <scope>NUCLEOTIDE SEQUENCE [LARGE SCALE GENOMIC DNA]</scope>
    <source>
        <strain evidence="3 4">BCC8398</strain>
    </source>
</reference>
<dbReference type="PANTHER" id="PTHR34144">
    <property type="entry name" value="CHROMOSOME 8, WHOLE GENOME SHOTGUN SEQUENCE"/>
    <property type="match status" value="1"/>
</dbReference>
<evidence type="ECO:0000313" key="3">
    <source>
        <dbReference type="EMBL" id="OCF36210.1"/>
    </source>
</evidence>
<dbReference type="STRING" id="1296120.A0A1B9GYV4"/>
<dbReference type="OrthoDB" id="262547at2759"/>
<feature type="region of interest" description="Disordered" evidence="1">
    <location>
        <begin position="1"/>
        <end position="37"/>
    </location>
</feature>
<accession>A0A1B9GYV4</accession>
<name>A0A1B9GYV4_9TREE</name>
<feature type="transmembrane region" description="Helical" evidence="2">
    <location>
        <begin position="52"/>
        <end position="73"/>
    </location>
</feature>
<feature type="transmembrane region" description="Helical" evidence="2">
    <location>
        <begin position="123"/>
        <end position="141"/>
    </location>
</feature>
<evidence type="ECO:0000256" key="1">
    <source>
        <dbReference type="SAM" id="MobiDB-lite"/>
    </source>
</evidence>
<proteinExistence type="predicted"/>
<gene>
    <name evidence="3" type="ORF">I316_02083</name>
</gene>
<evidence type="ECO:0000256" key="2">
    <source>
        <dbReference type="SAM" id="Phobius"/>
    </source>
</evidence>
<sequence length="574" mass="65880">MRSDTSADLEVDEEEEIESLEEDDESEGETAPPSYASSASGHVNFSRKIDPVFCLFVVIGIGWALGLLLLYPFPTTIPVFVGFLVILFSWTVLKWSRLIYALARRKEGLRTIYGRYSTRLKTFLILSTIFLSYMASLGLIVPREETPILPTEINGVHQKYFIAANLHDNEAVLARWSDQLVQLAFHLGRDNVYVSIYESNSRDRTKSLLSVLNTTLTNLSISHRIVTAEDNKHWWPYQTSSERIAYLASARNKALEPIQSADDDIRISNWEGYTKVLFLNDIWYSWQSMARLLDTKVEGEEDEEYDQACAMDFFASGLYDTWAARDICGTPLRVFWPYVKDSVTIDKIRKEEPFRVSSCWNGAVALKAAPFLYRRDGQAVQTIRGASEGTSTSHTSTDGVRNAGREEFGQKRVKRGWKMVDNSSYPISEFSPPLTVPLQFRTSNISACDHSECFLIGYDLHRLSASSLSTTHSNLSISQPGSGIETNSPRIYMNPSVKVAYEQNWYRWHNVILRIPVIKWWLRHWSRGYPLMFVDWIWEHFGRRRDYCTWAALSWNMPDRCPPLPGAIDRSWEQ</sequence>
<feature type="transmembrane region" description="Helical" evidence="2">
    <location>
        <begin position="79"/>
        <end position="102"/>
    </location>
</feature>